<dbReference type="SUPFAM" id="SSF56112">
    <property type="entry name" value="Protein kinase-like (PK-like)"/>
    <property type="match status" value="1"/>
</dbReference>
<comment type="catalytic activity">
    <reaction evidence="8">
        <text>L-threonyl-[protein] + ATP = O-phospho-L-threonyl-[protein] + ADP + H(+)</text>
        <dbReference type="Rhea" id="RHEA:46608"/>
        <dbReference type="Rhea" id="RHEA-COMP:11060"/>
        <dbReference type="Rhea" id="RHEA-COMP:11605"/>
        <dbReference type="ChEBI" id="CHEBI:15378"/>
        <dbReference type="ChEBI" id="CHEBI:30013"/>
        <dbReference type="ChEBI" id="CHEBI:30616"/>
        <dbReference type="ChEBI" id="CHEBI:61977"/>
        <dbReference type="ChEBI" id="CHEBI:456216"/>
        <dbReference type="EC" id="2.7.11.1"/>
    </reaction>
</comment>
<dbReference type="PANTHER" id="PTHR24343">
    <property type="entry name" value="SERINE/THREONINE KINASE"/>
    <property type="match status" value="1"/>
</dbReference>
<evidence type="ECO:0000256" key="6">
    <source>
        <dbReference type="ARBA" id="ARBA00022840"/>
    </source>
</evidence>
<keyword evidence="6" id="KW-0067">ATP-binding</keyword>
<evidence type="ECO:0000256" key="3">
    <source>
        <dbReference type="ARBA" id="ARBA00022679"/>
    </source>
</evidence>
<dbReference type="CDD" id="cd04481">
    <property type="entry name" value="RPA1_DBD_B_like"/>
    <property type="match status" value="1"/>
</dbReference>
<dbReference type="InterPro" id="IPR000719">
    <property type="entry name" value="Prot_kinase_dom"/>
</dbReference>
<dbReference type="InterPro" id="IPR008271">
    <property type="entry name" value="Ser/Thr_kinase_AS"/>
</dbReference>
<evidence type="ECO:0000256" key="8">
    <source>
        <dbReference type="ARBA" id="ARBA00047899"/>
    </source>
</evidence>
<evidence type="ECO:0000256" key="2">
    <source>
        <dbReference type="ARBA" id="ARBA00022527"/>
    </source>
</evidence>
<keyword evidence="5" id="KW-0418">Kinase</keyword>
<dbReference type="GO" id="GO:0004674">
    <property type="term" value="F:protein serine/threonine kinase activity"/>
    <property type="evidence" value="ECO:0007669"/>
    <property type="project" value="UniProtKB-KW"/>
</dbReference>
<dbReference type="InterPro" id="IPR031657">
    <property type="entry name" value="REPA_OB_2"/>
</dbReference>
<feature type="domain" description="Protein kinase" evidence="10">
    <location>
        <begin position="1"/>
        <end position="178"/>
    </location>
</feature>
<evidence type="ECO:0000259" key="10">
    <source>
        <dbReference type="PROSITE" id="PS50011"/>
    </source>
</evidence>
<dbReference type="EMBL" id="JAUHHV010000012">
    <property type="protein sequence ID" value="KAK1406273.1"/>
    <property type="molecule type" value="Genomic_DNA"/>
</dbReference>
<reference evidence="11" key="1">
    <citation type="journal article" date="2023" name="bioRxiv">
        <title>Improved chromosome-level genome assembly for marigold (Tagetes erecta).</title>
        <authorList>
            <person name="Jiang F."/>
            <person name="Yuan L."/>
            <person name="Wang S."/>
            <person name="Wang H."/>
            <person name="Xu D."/>
            <person name="Wang A."/>
            <person name="Fan W."/>
        </authorList>
    </citation>
    <scope>NUCLEOTIDE SEQUENCE</scope>
    <source>
        <strain evidence="11">WSJ</strain>
        <tissue evidence="11">Leaf</tissue>
    </source>
</reference>
<evidence type="ECO:0000256" key="5">
    <source>
        <dbReference type="ARBA" id="ARBA00022777"/>
    </source>
</evidence>
<dbReference type="Gene3D" id="2.40.50.140">
    <property type="entry name" value="Nucleic acid-binding proteins"/>
    <property type="match status" value="1"/>
</dbReference>
<sequence>MQICHRDLKIENTLLDGSPAPRLKICDFGYSKSSLLHSRPKSTVGTPAYIAPEVLSRKEYDGKNCKMQCTVMKKFGAQFRHMLQENQSIYINNPALAENRAKYKHVDLPHKIIFDKDTTVQIYNDFKGSVHGFGFAKFEDIISKKVGENDLIDVIGCIVNREPVKYSILEDGKQIPRLSVKLEDEKGEIVFLTLWQSYCENLMKFIVEHDDAVNVIIILQHGKVKWFQGNPYVNNSFSVARVFINSDIEEISLFKTRYHKKSVDAVSTSQHSISSVVESIQDDFVSDKSFCFISDIPEIDEAKSIILVGTIKGVVKEVSW</sequence>
<evidence type="ECO:0000256" key="1">
    <source>
        <dbReference type="ARBA" id="ARBA00012513"/>
    </source>
</evidence>
<keyword evidence="7" id="KW-0238">DNA-binding</keyword>
<dbReference type="SUPFAM" id="SSF50249">
    <property type="entry name" value="Nucleic acid-binding proteins"/>
    <property type="match status" value="2"/>
</dbReference>
<gene>
    <name evidence="11" type="ORF">QVD17_41565</name>
</gene>
<name>A0AAD8JMX7_TARER</name>
<keyword evidence="12" id="KW-1185">Reference proteome</keyword>
<proteinExistence type="predicted"/>
<keyword evidence="2" id="KW-0723">Serine/threonine-protein kinase</keyword>
<dbReference type="PROSITE" id="PS50011">
    <property type="entry name" value="PROTEIN_KINASE_DOM"/>
    <property type="match status" value="1"/>
</dbReference>
<protein>
    <recommendedName>
        <fullName evidence="1">non-specific serine/threonine protein kinase</fullName>
        <ecNumber evidence="1">2.7.11.1</ecNumber>
    </recommendedName>
</protein>
<dbReference type="GO" id="GO:0006970">
    <property type="term" value="P:response to osmotic stress"/>
    <property type="evidence" value="ECO:0007669"/>
    <property type="project" value="UniProtKB-ARBA"/>
</dbReference>
<dbReference type="GO" id="GO:0005524">
    <property type="term" value="F:ATP binding"/>
    <property type="evidence" value="ECO:0007669"/>
    <property type="project" value="UniProtKB-KW"/>
</dbReference>
<dbReference type="AlphaFoldDB" id="A0AAD8JMX7"/>
<dbReference type="EC" id="2.7.11.1" evidence="1"/>
<evidence type="ECO:0000313" key="11">
    <source>
        <dbReference type="EMBL" id="KAK1406273.1"/>
    </source>
</evidence>
<evidence type="ECO:0000256" key="4">
    <source>
        <dbReference type="ARBA" id="ARBA00022741"/>
    </source>
</evidence>
<organism evidence="11 12">
    <name type="scientific">Tagetes erecta</name>
    <name type="common">African marigold</name>
    <dbReference type="NCBI Taxonomy" id="13708"/>
    <lineage>
        <taxon>Eukaryota</taxon>
        <taxon>Viridiplantae</taxon>
        <taxon>Streptophyta</taxon>
        <taxon>Embryophyta</taxon>
        <taxon>Tracheophyta</taxon>
        <taxon>Spermatophyta</taxon>
        <taxon>Magnoliopsida</taxon>
        <taxon>eudicotyledons</taxon>
        <taxon>Gunneridae</taxon>
        <taxon>Pentapetalae</taxon>
        <taxon>asterids</taxon>
        <taxon>campanulids</taxon>
        <taxon>Asterales</taxon>
        <taxon>Asteraceae</taxon>
        <taxon>Asteroideae</taxon>
        <taxon>Heliantheae alliance</taxon>
        <taxon>Tageteae</taxon>
        <taxon>Tagetes</taxon>
    </lineage>
</organism>
<dbReference type="InterPro" id="IPR003871">
    <property type="entry name" value="RFA1B/D_OB_1st"/>
</dbReference>
<comment type="caution">
    <text evidence="11">The sequence shown here is derived from an EMBL/GenBank/DDBJ whole genome shotgun (WGS) entry which is preliminary data.</text>
</comment>
<dbReference type="Proteomes" id="UP001229421">
    <property type="component" value="Unassembled WGS sequence"/>
</dbReference>
<dbReference type="PROSITE" id="PS00108">
    <property type="entry name" value="PROTEIN_KINASE_ST"/>
    <property type="match status" value="1"/>
</dbReference>
<keyword evidence="4" id="KW-0547">Nucleotide-binding</keyword>
<dbReference type="Gene3D" id="1.10.510.10">
    <property type="entry name" value="Transferase(Phosphotransferase) domain 1"/>
    <property type="match status" value="1"/>
</dbReference>
<dbReference type="Pfam" id="PF02721">
    <property type="entry name" value="DUF223"/>
    <property type="match status" value="1"/>
</dbReference>
<accession>A0AAD8JMX7</accession>
<dbReference type="InterPro" id="IPR012340">
    <property type="entry name" value="NA-bd_OB-fold"/>
</dbReference>
<dbReference type="PANTHER" id="PTHR24343:SF376">
    <property type="entry name" value="SERINE_THREONINE-PROTEIN KINASE SRK2A-RELATED"/>
    <property type="match status" value="1"/>
</dbReference>
<dbReference type="Pfam" id="PF16900">
    <property type="entry name" value="REPA_OB_2"/>
    <property type="match status" value="1"/>
</dbReference>
<evidence type="ECO:0000313" key="12">
    <source>
        <dbReference type="Proteomes" id="UP001229421"/>
    </source>
</evidence>
<comment type="catalytic activity">
    <reaction evidence="9">
        <text>L-seryl-[protein] + ATP = O-phospho-L-seryl-[protein] + ADP + H(+)</text>
        <dbReference type="Rhea" id="RHEA:17989"/>
        <dbReference type="Rhea" id="RHEA-COMP:9863"/>
        <dbReference type="Rhea" id="RHEA-COMP:11604"/>
        <dbReference type="ChEBI" id="CHEBI:15378"/>
        <dbReference type="ChEBI" id="CHEBI:29999"/>
        <dbReference type="ChEBI" id="CHEBI:30616"/>
        <dbReference type="ChEBI" id="CHEBI:83421"/>
        <dbReference type="ChEBI" id="CHEBI:456216"/>
        <dbReference type="EC" id="2.7.11.1"/>
    </reaction>
</comment>
<dbReference type="Pfam" id="PF00069">
    <property type="entry name" value="Pkinase"/>
    <property type="match status" value="1"/>
</dbReference>
<dbReference type="GO" id="GO:0003677">
    <property type="term" value="F:DNA binding"/>
    <property type="evidence" value="ECO:0007669"/>
    <property type="project" value="UniProtKB-KW"/>
</dbReference>
<keyword evidence="3" id="KW-0808">Transferase</keyword>
<dbReference type="InterPro" id="IPR011009">
    <property type="entry name" value="Kinase-like_dom_sf"/>
</dbReference>
<evidence type="ECO:0000256" key="9">
    <source>
        <dbReference type="ARBA" id="ARBA00048679"/>
    </source>
</evidence>
<evidence type="ECO:0000256" key="7">
    <source>
        <dbReference type="ARBA" id="ARBA00023125"/>
    </source>
</evidence>